<accession>A0A7C4W2D6</accession>
<dbReference type="GO" id="GO:0016993">
    <property type="term" value="F:precorrin-8X methylmutase activity"/>
    <property type="evidence" value="ECO:0007669"/>
    <property type="project" value="InterPro"/>
</dbReference>
<comment type="similarity">
    <text evidence="2">Belongs to the CobH/CbiC family.</text>
</comment>
<reference evidence="7" key="1">
    <citation type="journal article" date="2020" name="mSystems">
        <title>Genome- and Community-Level Interaction Insights into Carbon Utilization and Element Cycling Functions of Hydrothermarchaeota in Hydrothermal Sediment.</title>
        <authorList>
            <person name="Zhou Z."/>
            <person name="Liu Y."/>
            <person name="Xu W."/>
            <person name="Pan J."/>
            <person name="Luo Z.H."/>
            <person name="Li M."/>
        </authorList>
    </citation>
    <scope>NUCLEOTIDE SEQUENCE [LARGE SCALE GENOMIC DNA]</scope>
    <source>
        <strain evidence="8">SpSt-10</strain>
        <strain evidence="7">SpSt-62</strain>
        <strain evidence="6">SpSt-97</strain>
    </source>
</reference>
<gene>
    <name evidence="7" type="primary">cbiC</name>
    <name evidence="8" type="ORF">ENL48_07495</name>
    <name evidence="7" type="ORF">ENT89_00680</name>
    <name evidence="6" type="ORF">ENX77_04815</name>
</gene>
<evidence type="ECO:0000313" key="6">
    <source>
        <dbReference type="EMBL" id="HGE66426.1"/>
    </source>
</evidence>
<dbReference type="GO" id="GO:0009236">
    <property type="term" value="P:cobalamin biosynthetic process"/>
    <property type="evidence" value="ECO:0007669"/>
    <property type="project" value="UniProtKB-UniPathway"/>
</dbReference>
<evidence type="ECO:0000256" key="1">
    <source>
        <dbReference type="ARBA" id="ARBA00004953"/>
    </source>
</evidence>
<protein>
    <submittedName>
        <fullName evidence="7">Precorrin-8X methylmutase</fullName>
    </submittedName>
</protein>
<evidence type="ECO:0000256" key="2">
    <source>
        <dbReference type="ARBA" id="ARBA00009774"/>
    </source>
</evidence>
<dbReference type="Gene3D" id="3.40.50.10230">
    <property type="entry name" value="Cobalamin biosynthesis CobH/CbiC, precorrin-8X methylmutase"/>
    <property type="match status" value="1"/>
</dbReference>
<evidence type="ECO:0000256" key="3">
    <source>
        <dbReference type="ARBA" id="ARBA00022573"/>
    </source>
</evidence>
<dbReference type="InterPro" id="IPR003722">
    <property type="entry name" value="Cbl_synth_CobH/CbiC"/>
</dbReference>
<dbReference type="UniPathway" id="UPA00148"/>
<proteinExistence type="inferred from homology"/>
<name>A0A7C4W2D6_9EURY</name>
<dbReference type="Pfam" id="PF02570">
    <property type="entry name" value="CbiC"/>
    <property type="match status" value="1"/>
</dbReference>
<organism evidence="7">
    <name type="scientific">Geoglobus ahangari</name>
    <dbReference type="NCBI Taxonomy" id="113653"/>
    <lineage>
        <taxon>Archaea</taxon>
        <taxon>Methanobacteriati</taxon>
        <taxon>Methanobacteriota</taxon>
        <taxon>Archaeoglobi</taxon>
        <taxon>Archaeoglobales</taxon>
        <taxon>Archaeoglobaceae</taxon>
        <taxon>Geoglobus</taxon>
    </lineage>
</organism>
<dbReference type="EMBL" id="DRUC01000113">
    <property type="protein sequence ID" value="HHF48934.1"/>
    <property type="molecule type" value="Genomic_DNA"/>
</dbReference>
<dbReference type="AlphaFoldDB" id="A0A7C4W2D6"/>
<dbReference type="PANTHER" id="PTHR43588">
    <property type="entry name" value="COBALT-PRECORRIN-8 METHYLMUTASE"/>
    <property type="match status" value="1"/>
</dbReference>
<keyword evidence="4" id="KW-0413">Isomerase</keyword>
<keyword evidence="3" id="KW-0169">Cobalamin biosynthesis</keyword>
<evidence type="ECO:0000313" key="7">
    <source>
        <dbReference type="EMBL" id="HGU58736.1"/>
    </source>
</evidence>
<dbReference type="EMBL" id="DTPI01000029">
    <property type="protein sequence ID" value="HGE66426.1"/>
    <property type="molecule type" value="Genomic_DNA"/>
</dbReference>
<comment type="pathway">
    <text evidence="1">Cofactor biosynthesis; adenosylcobalamin biosynthesis.</text>
</comment>
<feature type="domain" description="Cobalamin biosynthesis precorrin-8X methylmutase CobH/CbiC" evidence="5">
    <location>
        <begin position="13"/>
        <end position="187"/>
    </location>
</feature>
<evidence type="ECO:0000256" key="4">
    <source>
        <dbReference type="ARBA" id="ARBA00023235"/>
    </source>
</evidence>
<evidence type="ECO:0000313" key="8">
    <source>
        <dbReference type="EMBL" id="HHF48934.1"/>
    </source>
</evidence>
<dbReference type="InterPro" id="IPR036588">
    <property type="entry name" value="CobH/CbiC_sf"/>
</dbReference>
<evidence type="ECO:0000259" key="5">
    <source>
        <dbReference type="Pfam" id="PF02570"/>
    </source>
</evidence>
<dbReference type="EMBL" id="DTAK01000005">
    <property type="protein sequence ID" value="HGU58736.1"/>
    <property type="molecule type" value="Genomic_DNA"/>
</dbReference>
<comment type="caution">
    <text evidence="7">The sequence shown here is derived from an EMBL/GenBank/DDBJ whole genome shotgun (WGS) entry which is preliminary data.</text>
</comment>
<sequence>MSFMGAETEHAIEIAKKSAEIARRIVPGDGLKEEIVRRCIIATGDETVKDLIVFKGNPMDGVKVIKNGCKIIVDVKMLKVGLRKNAIAAIEFGGKSKETRVVDGLRKLKSYLKGSLVGIGNSPSAAIELCRLAKKYPPAFIVATPVGFVNASESKEMIRKLDIPSITTVGTRGGSGICAAIINCLIEYAERSD</sequence>
<dbReference type="PANTHER" id="PTHR43588:SF1">
    <property type="entry name" value="COBALT-PRECORRIN-8 METHYLMUTASE"/>
    <property type="match status" value="1"/>
</dbReference>
<dbReference type="SUPFAM" id="SSF63965">
    <property type="entry name" value="Precorrin-8X methylmutase CbiC/CobH"/>
    <property type="match status" value="1"/>
</dbReference>